<dbReference type="Gramene" id="OGLUM05G12650.1">
    <property type="protein sequence ID" value="OGLUM05G12650.1"/>
    <property type="gene ID" value="OGLUM05G12650"/>
</dbReference>
<evidence type="ECO:0000313" key="3">
    <source>
        <dbReference type="Proteomes" id="UP000026961"/>
    </source>
</evidence>
<name>A0A0D9ZXH8_9ORYZ</name>
<accession>A0A0D9ZXH8</accession>
<dbReference type="EnsemblPlants" id="OGLUM05G12650.1">
    <property type="protein sequence ID" value="OGLUM05G12650.1"/>
    <property type="gene ID" value="OGLUM05G12650"/>
</dbReference>
<reference evidence="2" key="2">
    <citation type="submission" date="2018-05" db="EMBL/GenBank/DDBJ databases">
        <title>OgluRS3 (Oryza glumaepatula Reference Sequence Version 3).</title>
        <authorList>
            <person name="Zhang J."/>
            <person name="Kudrna D."/>
            <person name="Lee S."/>
            <person name="Talag J."/>
            <person name="Welchert J."/>
            <person name="Wing R.A."/>
        </authorList>
    </citation>
    <scope>NUCLEOTIDE SEQUENCE [LARGE SCALE GENOMIC DNA]</scope>
</reference>
<proteinExistence type="predicted"/>
<evidence type="ECO:0000256" key="1">
    <source>
        <dbReference type="SAM" id="MobiDB-lite"/>
    </source>
</evidence>
<organism evidence="2">
    <name type="scientific">Oryza glumipatula</name>
    <dbReference type="NCBI Taxonomy" id="40148"/>
    <lineage>
        <taxon>Eukaryota</taxon>
        <taxon>Viridiplantae</taxon>
        <taxon>Streptophyta</taxon>
        <taxon>Embryophyta</taxon>
        <taxon>Tracheophyta</taxon>
        <taxon>Spermatophyta</taxon>
        <taxon>Magnoliopsida</taxon>
        <taxon>Liliopsida</taxon>
        <taxon>Poales</taxon>
        <taxon>Poaceae</taxon>
        <taxon>BOP clade</taxon>
        <taxon>Oryzoideae</taxon>
        <taxon>Oryzeae</taxon>
        <taxon>Oryzinae</taxon>
        <taxon>Oryza</taxon>
    </lineage>
</organism>
<keyword evidence="3" id="KW-1185">Reference proteome</keyword>
<reference evidence="2" key="1">
    <citation type="submission" date="2015-04" db="UniProtKB">
        <authorList>
            <consortium name="EnsemblPlants"/>
        </authorList>
    </citation>
    <scope>IDENTIFICATION</scope>
</reference>
<sequence>MGIIFHLSPQSRPEPRPAAHGRPSRRRGMVPFCRRRWGRPRTWKREWRSRLRGLEFDLFFTEKIGARAAMVELAPGGLSANARRQPRCSPQGGEALPPVTWSKEKTWWKSLGTSGAGKGHEPDWRVSTLLELDVGRMIIGLGSAELLRIYDPGTSTECKQASSGAGLRLSKFAKTEQIKLGGSHLAQVLLARETRNTRDLSTRPVQFIATAGIRCWKVLSKVSGVLSGNAYDPEVLCLLVSLSISAYHGRTWPLDCALIMLNSVIS</sequence>
<dbReference type="HOGENOM" id="CLU_098444_0_0_1"/>
<dbReference type="Proteomes" id="UP000026961">
    <property type="component" value="Chromosome 5"/>
</dbReference>
<evidence type="ECO:0000313" key="2">
    <source>
        <dbReference type="EnsemblPlants" id="OGLUM05G12650.1"/>
    </source>
</evidence>
<dbReference type="AlphaFoldDB" id="A0A0D9ZXH8"/>
<protein>
    <submittedName>
        <fullName evidence="2">Uncharacterized protein</fullName>
    </submittedName>
</protein>
<feature type="region of interest" description="Disordered" evidence="1">
    <location>
        <begin position="1"/>
        <end position="26"/>
    </location>
</feature>